<organism evidence="1 2">
    <name type="scientific">Tomitella cavernea</name>
    <dbReference type="NCBI Taxonomy" id="1387982"/>
    <lineage>
        <taxon>Bacteria</taxon>
        <taxon>Bacillati</taxon>
        <taxon>Actinomycetota</taxon>
        <taxon>Actinomycetes</taxon>
        <taxon>Mycobacteriales</taxon>
        <taxon>Tomitella</taxon>
    </lineage>
</organism>
<reference evidence="2" key="1">
    <citation type="journal article" date="2019" name="Int. J. Syst. Evol. Microbiol.">
        <title>The Global Catalogue of Microorganisms (GCM) 10K type strain sequencing project: providing services to taxonomists for standard genome sequencing and annotation.</title>
        <authorList>
            <consortium name="The Broad Institute Genomics Platform"/>
            <consortium name="The Broad Institute Genome Sequencing Center for Infectious Disease"/>
            <person name="Wu L."/>
            <person name="Ma J."/>
        </authorList>
    </citation>
    <scope>NUCLEOTIDE SEQUENCE [LARGE SCALE GENOMIC DNA]</scope>
    <source>
        <strain evidence="2">JCM 18542</strain>
    </source>
</reference>
<name>A0ABP9CRK9_9ACTN</name>
<protein>
    <recommendedName>
        <fullName evidence="3">ApeA N-terminal domain-containing protein</fullName>
    </recommendedName>
</protein>
<sequence>MASMFQQVWDPLILIVGAQLPDGHAATLDAVRFVLDSPGWWEQLPNAGSAKSEAGEVLCERGNDGLMRLEFRPSFTLRLRSADRAVRSVMTLIKLAVDVDLIPLCVQVRETGQTDWLDVKTRDQDSNKTSWPDPDNLLPPASVTLERIARWLAIEQSMDGLAAAVADPVKGQAIQVQALVACSLVEGIHKRIDGRERTYRERASDLHEIAQRVAPNVTDPVTSWADLVKTTRHDLAHHNTVRSFEEHFYNWLISESSVSWVLRLCLLSHAGFGDQEIAEALVNHQRYEFYRENLKMHVQEQAAI</sequence>
<evidence type="ECO:0000313" key="2">
    <source>
        <dbReference type="Proteomes" id="UP001500839"/>
    </source>
</evidence>
<proteinExistence type="predicted"/>
<keyword evidence="2" id="KW-1185">Reference proteome</keyword>
<evidence type="ECO:0008006" key="3">
    <source>
        <dbReference type="Google" id="ProtNLM"/>
    </source>
</evidence>
<evidence type="ECO:0000313" key="1">
    <source>
        <dbReference type="EMBL" id="GAA4815492.1"/>
    </source>
</evidence>
<dbReference type="EMBL" id="BAABKQ010000001">
    <property type="protein sequence ID" value="GAA4815492.1"/>
    <property type="molecule type" value="Genomic_DNA"/>
</dbReference>
<accession>A0ABP9CRK9</accession>
<dbReference type="Proteomes" id="UP001500839">
    <property type="component" value="Unassembled WGS sequence"/>
</dbReference>
<comment type="caution">
    <text evidence="1">The sequence shown here is derived from an EMBL/GenBank/DDBJ whole genome shotgun (WGS) entry which is preliminary data.</text>
</comment>
<gene>
    <name evidence="1" type="ORF">GCM10023353_21490</name>
</gene>